<dbReference type="Proteomes" id="UP001056384">
    <property type="component" value="Chromosome 7"/>
</dbReference>
<accession>A0A9Q9B0T4</accession>
<feature type="region of interest" description="Disordered" evidence="1">
    <location>
        <begin position="538"/>
        <end position="557"/>
    </location>
</feature>
<reference evidence="2" key="1">
    <citation type="submission" date="2022-06" db="EMBL/GenBank/DDBJ databases">
        <title>Complete genome sequences of two strains of the flax pathogen Septoria linicola.</title>
        <authorList>
            <person name="Lapalu N."/>
            <person name="Simon A."/>
            <person name="Demenou B."/>
            <person name="Paumier D."/>
            <person name="Guillot M.-P."/>
            <person name="Gout L."/>
            <person name="Valade R."/>
        </authorList>
    </citation>
    <scope>NUCLEOTIDE SEQUENCE</scope>
    <source>
        <strain evidence="2">SE15195</strain>
    </source>
</reference>
<organism evidence="2 3">
    <name type="scientific">Septoria linicola</name>
    <dbReference type="NCBI Taxonomy" id="215465"/>
    <lineage>
        <taxon>Eukaryota</taxon>
        <taxon>Fungi</taxon>
        <taxon>Dikarya</taxon>
        <taxon>Ascomycota</taxon>
        <taxon>Pezizomycotina</taxon>
        <taxon>Dothideomycetes</taxon>
        <taxon>Dothideomycetidae</taxon>
        <taxon>Mycosphaerellales</taxon>
        <taxon>Mycosphaerellaceae</taxon>
        <taxon>Septoria</taxon>
    </lineage>
</organism>
<proteinExistence type="predicted"/>
<gene>
    <name evidence="2" type="ORF">Slin15195_G085400</name>
</gene>
<evidence type="ECO:0000313" key="3">
    <source>
        <dbReference type="Proteomes" id="UP001056384"/>
    </source>
</evidence>
<evidence type="ECO:0000256" key="1">
    <source>
        <dbReference type="SAM" id="MobiDB-lite"/>
    </source>
</evidence>
<dbReference type="AlphaFoldDB" id="A0A9Q9B0T4"/>
<sequence length="557" mass="63520">MVRLLVQHEAFDAQRALSRWGDDRYQYVDAAVAEGHQTILAFLLSSRQPHHNNWTTWLGIADSYDQVGSRRTLEDAMSRISTLLLPQRRSTITLKSGRVNIASEIIEDYPQEASPEHRARLAIELNRATTFCHILGEGSMKEESLGRLADLAIELDSSAIFDRILIQMLLTPDLSRDLATTAVMHNRQDYLPRLFEQIRPTQSALAELAQSAAKLERGPSFCAYVNHSMLEEECVETLFNLLEAPGRDELGSVYDLITEYTNLENLWALASYAFKTRQTKTTAAVQLFRRLNPSDLLCFVEALEVADHRPTDQSFPCLMLECGCVLSADRIRLGLWVSSTRLGVLETELDQSSDLLLYRIVHDLVPETTLGASPDNVLPVPGTVRCATQLLRKRRCDRISQHFPKPSPWTSISLVLRAIHWFKQTKEADPVCVPKPLSLLERMETRDERIQALQPAIEILSRSELDCRDEAIQLFREIHTAVFDSRFYHYVSSGMGYHDAERTTQEQRDMQTLYYKEFGQDPEVREFLQNERMRAAELEWSDTDSADSFGDSDSLSF</sequence>
<dbReference type="EMBL" id="CP099424">
    <property type="protein sequence ID" value="USW55221.1"/>
    <property type="molecule type" value="Genomic_DNA"/>
</dbReference>
<name>A0A9Q9B0T4_9PEZI</name>
<protein>
    <submittedName>
        <fullName evidence="2">Uncharacterized protein</fullName>
    </submittedName>
</protein>
<keyword evidence="3" id="KW-1185">Reference proteome</keyword>
<evidence type="ECO:0000313" key="2">
    <source>
        <dbReference type="EMBL" id="USW55221.1"/>
    </source>
</evidence>